<evidence type="ECO:0000313" key="2">
    <source>
        <dbReference type="Proteomes" id="UP000054359"/>
    </source>
</evidence>
<dbReference type="STRING" id="407821.A0A087SZJ8"/>
<evidence type="ECO:0000313" key="1">
    <source>
        <dbReference type="EMBL" id="KFM58287.1"/>
    </source>
</evidence>
<reference evidence="1 2" key="1">
    <citation type="submission" date="2013-11" db="EMBL/GenBank/DDBJ databases">
        <title>Genome sequencing of Stegodyphus mimosarum.</title>
        <authorList>
            <person name="Bechsgaard J."/>
        </authorList>
    </citation>
    <scope>NUCLEOTIDE SEQUENCE [LARGE SCALE GENOMIC DNA]</scope>
</reference>
<dbReference type="EMBL" id="KK112693">
    <property type="protein sequence ID" value="KFM58287.1"/>
    <property type="molecule type" value="Genomic_DNA"/>
</dbReference>
<dbReference type="AlphaFoldDB" id="A0A087SZJ8"/>
<dbReference type="OrthoDB" id="416222at2759"/>
<sequence length="173" mass="19446">MSFFNSRADSTTGTKRKGYKYLDGARVLLDETDIAAFTIIFSDNTRQRFNVPNVVHQQVDRQKWVNAITEHIEFSSYYLRQGLSDSDPEDEDIMPVGTMQDKLQTAQAHLQIFENHVQSLKQMAGCCSDSNGINSEFYISGSPSKSLNNHLDNLIDSARKVSSSLSHCLTVFA</sequence>
<keyword evidence="2" id="KW-1185">Reference proteome</keyword>
<accession>A0A087SZJ8</accession>
<protein>
    <submittedName>
        <fullName evidence="1">Oxysterol-binding protein-related protein 1</fullName>
    </submittedName>
</protein>
<dbReference type="Proteomes" id="UP000054359">
    <property type="component" value="Unassembled WGS sequence"/>
</dbReference>
<organism evidence="1 2">
    <name type="scientific">Stegodyphus mimosarum</name>
    <name type="common">African social velvet spider</name>
    <dbReference type="NCBI Taxonomy" id="407821"/>
    <lineage>
        <taxon>Eukaryota</taxon>
        <taxon>Metazoa</taxon>
        <taxon>Ecdysozoa</taxon>
        <taxon>Arthropoda</taxon>
        <taxon>Chelicerata</taxon>
        <taxon>Arachnida</taxon>
        <taxon>Araneae</taxon>
        <taxon>Araneomorphae</taxon>
        <taxon>Entelegynae</taxon>
        <taxon>Eresoidea</taxon>
        <taxon>Eresidae</taxon>
        <taxon>Stegodyphus</taxon>
    </lineage>
</organism>
<name>A0A087SZJ8_STEMI</name>
<proteinExistence type="predicted"/>
<gene>
    <name evidence="1" type="ORF">X975_25013</name>
</gene>
<feature type="non-terminal residue" evidence="1">
    <location>
        <position position="173"/>
    </location>
</feature>